<name>A0A2J5QCB7_9ENTR</name>
<reference evidence="2 3" key="2">
    <citation type="submission" date="2018-01" db="EMBL/GenBank/DDBJ databases">
        <title>Genomic study of Klebsiella pneumoniae.</title>
        <authorList>
            <person name="Yang Y."/>
            <person name="Bicalho R."/>
        </authorList>
    </citation>
    <scope>NUCLEOTIDE SEQUENCE [LARGE SCALE GENOMIC DNA]</scope>
    <source>
        <strain evidence="2 3">A10</strain>
    </source>
</reference>
<dbReference type="EMBL" id="PIDR01000002">
    <property type="protein sequence ID" value="PLO75625.1"/>
    <property type="molecule type" value="Genomic_DNA"/>
</dbReference>
<evidence type="ECO:0000313" key="3">
    <source>
        <dbReference type="Proteomes" id="UP000234667"/>
    </source>
</evidence>
<sequence>MKKRQPLMALLLLALSAGSGARDLGTWGNVFEPAEQDMLDFIQTRLKGMEQSGELDRLREEATARVKKNAVRPAPVEGLSRAVKYRSFPWDPTFTVKETITDMQGKVIARKGDTINPLDKVPFAQVLYFIDGDDQAQVEWTRKEIAGQTNSKVILVNGNIKETSDALDERIYFDQAGILTRKFGFSHIPARISRDGRMLNVEEIPVKGAKK</sequence>
<dbReference type="NCBIfam" id="TIGR02743">
    <property type="entry name" value="TraW"/>
    <property type="match status" value="1"/>
</dbReference>
<keyword evidence="1" id="KW-0732">Signal</keyword>
<gene>
    <name evidence="2" type="primary">traW</name>
    <name evidence="2" type="ORF">CWN49_00440</name>
</gene>
<organism evidence="2 3">
    <name type="scientific">Klebsiella michiganensis</name>
    <dbReference type="NCBI Taxonomy" id="1134687"/>
    <lineage>
        <taxon>Bacteria</taxon>
        <taxon>Pseudomonadati</taxon>
        <taxon>Pseudomonadota</taxon>
        <taxon>Gammaproteobacteria</taxon>
        <taxon>Enterobacterales</taxon>
        <taxon>Enterobacteriaceae</taxon>
        <taxon>Klebsiella/Raoultella group</taxon>
        <taxon>Klebsiella</taxon>
    </lineage>
</organism>
<dbReference type="Proteomes" id="UP000234667">
    <property type="component" value="Unassembled WGS sequence"/>
</dbReference>
<feature type="signal peptide" evidence="1">
    <location>
        <begin position="1"/>
        <end position="21"/>
    </location>
</feature>
<accession>A0A2J5QCB7</accession>
<reference evidence="2 3" key="1">
    <citation type="submission" date="2017-11" db="EMBL/GenBank/DDBJ databases">
        <authorList>
            <person name="Han C.G."/>
        </authorList>
    </citation>
    <scope>NUCLEOTIDE SEQUENCE [LARGE SCALE GENOMIC DNA]</scope>
    <source>
        <strain evidence="2 3">A10</strain>
    </source>
</reference>
<dbReference type="NCBIfam" id="NF010298">
    <property type="entry name" value="PRK13738.1"/>
    <property type="match status" value="1"/>
</dbReference>
<dbReference type="InterPro" id="IPR014114">
    <property type="entry name" value="TraW"/>
</dbReference>
<dbReference type="AlphaFoldDB" id="A0A2J5QCB7"/>
<protein>
    <submittedName>
        <fullName evidence="2">Type-F conjugative transfer system protein TraW</fullName>
    </submittedName>
</protein>
<evidence type="ECO:0000313" key="2">
    <source>
        <dbReference type="EMBL" id="PLO75625.1"/>
    </source>
</evidence>
<proteinExistence type="predicted"/>
<feature type="chain" id="PRO_5014354669" evidence="1">
    <location>
        <begin position="22"/>
        <end position="211"/>
    </location>
</feature>
<comment type="caution">
    <text evidence="2">The sequence shown here is derived from an EMBL/GenBank/DDBJ whole genome shotgun (WGS) entry which is preliminary data.</text>
</comment>
<evidence type="ECO:0000256" key="1">
    <source>
        <dbReference type="SAM" id="SignalP"/>
    </source>
</evidence>